<evidence type="ECO:0000256" key="8">
    <source>
        <dbReference type="ARBA" id="ARBA00022932"/>
    </source>
</evidence>
<evidence type="ECO:0000256" key="9">
    <source>
        <dbReference type="ARBA" id="ARBA00023172"/>
    </source>
</evidence>
<name>A0A9D5BRG5_PEA</name>
<accession>A0A9D5BRG5</accession>
<evidence type="ECO:0000259" key="11">
    <source>
        <dbReference type="Pfam" id="PF25597"/>
    </source>
</evidence>
<evidence type="ECO:0000256" key="2">
    <source>
        <dbReference type="ARBA" id="ARBA00022723"/>
    </source>
</evidence>
<dbReference type="Proteomes" id="UP001058974">
    <property type="component" value="Chromosome 1"/>
</dbReference>
<keyword evidence="13" id="KW-1185">Reference proteome</keyword>
<evidence type="ECO:0000313" key="12">
    <source>
        <dbReference type="EMBL" id="KAI5448341.1"/>
    </source>
</evidence>
<keyword evidence="6" id="KW-0229">DNA integration</keyword>
<dbReference type="Pfam" id="PF25597">
    <property type="entry name" value="SH3_retrovirus"/>
    <property type="match status" value="1"/>
</dbReference>
<dbReference type="GO" id="GO:0003887">
    <property type="term" value="F:DNA-directed DNA polymerase activity"/>
    <property type="evidence" value="ECO:0007669"/>
    <property type="project" value="UniProtKB-KW"/>
</dbReference>
<sequence>MCGDRSMFVEINEAKTGNVSFGDDSKIPVEGKVVHEKTPQEAWSGRKLGISHLKVFKSISYTHVLDERRTKLDDKNEKNVLVGYDSSSKRYKLYNPNSGKNVISRDVEFEEEYCWDWSVQEDRYDILPYFKEEEEMEQPMIEEHITPSASATPRLDETSSSERTPQLRSIEELYEVTENINDINLF</sequence>
<reference evidence="12 13" key="1">
    <citation type="journal article" date="2022" name="Nat. Genet.">
        <title>Improved pea reference genome and pan-genome highlight genomic features and evolutionary characteristics.</title>
        <authorList>
            <person name="Yang T."/>
            <person name="Liu R."/>
            <person name="Luo Y."/>
            <person name="Hu S."/>
            <person name="Wang D."/>
            <person name="Wang C."/>
            <person name="Pandey M.K."/>
            <person name="Ge S."/>
            <person name="Xu Q."/>
            <person name="Li N."/>
            <person name="Li G."/>
            <person name="Huang Y."/>
            <person name="Saxena R.K."/>
            <person name="Ji Y."/>
            <person name="Li M."/>
            <person name="Yan X."/>
            <person name="He Y."/>
            <person name="Liu Y."/>
            <person name="Wang X."/>
            <person name="Xiang C."/>
            <person name="Varshney R.K."/>
            <person name="Ding H."/>
            <person name="Gao S."/>
            <person name="Zong X."/>
        </authorList>
    </citation>
    <scope>NUCLEOTIDE SEQUENCE [LARGE SCALE GENOMIC DNA]</scope>
    <source>
        <strain evidence="12 13">cv. Zhongwan 6</strain>
    </source>
</reference>
<keyword evidence="2" id="KW-0479">Metal-binding</keyword>
<dbReference type="GO" id="GO:0004519">
    <property type="term" value="F:endonuclease activity"/>
    <property type="evidence" value="ECO:0007669"/>
    <property type="project" value="UniProtKB-KW"/>
</dbReference>
<dbReference type="GO" id="GO:0003964">
    <property type="term" value="F:RNA-directed DNA polymerase activity"/>
    <property type="evidence" value="ECO:0007669"/>
    <property type="project" value="UniProtKB-KW"/>
</dbReference>
<evidence type="ECO:0000313" key="13">
    <source>
        <dbReference type="Proteomes" id="UP001058974"/>
    </source>
</evidence>
<keyword evidence="5" id="KW-0460">Magnesium</keyword>
<evidence type="ECO:0000256" key="3">
    <source>
        <dbReference type="ARBA" id="ARBA00022759"/>
    </source>
</evidence>
<keyword evidence="8" id="KW-0239">DNA-directed DNA polymerase</keyword>
<dbReference type="PANTHER" id="PTHR42648">
    <property type="entry name" value="TRANSPOSASE, PUTATIVE-RELATED"/>
    <property type="match status" value="1"/>
</dbReference>
<dbReference type="AlphaFoldDB" id="A0A9D5BRG5"/>
<keyword evidence="9" id="KW-0233">DNA recombination</keyword>
<dbReference type="GO" id="GO:0015074">
    <property type="term" value="P:DNA integration"/>
    <property type="evidence" value="ECO:0007669"/>
    <property type="project" value="UniProtKB-KW"/>
</dbReference>
<organism evidence="12 13">
    <name type="scientific">Pisum sativum</name>
    <name type="common">Garden pea</name>
    <name type="synonym">Lathyrus oleraceus</name>
    <dbReference type="NCBI Taxonomy" id="3888"/>
    <lineage>
        <taxon>Eukaryota</taxon>
        <taxon>Viridiplantae</taxon>
        <taxon>Streptophyta</taxon>
        <taxon>Embryophyta</taxon>
        <taxon>Tracheophyta</taxon>
        <taxon>Spermatophyta</taxon>
        <taxon>Magnoliopsida</taxon>
        <taxon>eudicotyledons</taxon>
        <taxon>Gunneridae</taxon>
        <taxon>Pentapetalae</taxon>
        <taxon>rosids</taxon>
        <taxon>fabids</taxon>
        <taxon>Fabales</taxon>
        <taxon>Fabaceae</taxon>
        <taxon>Papilionoideae</taxon>
        <taxon>50 kb inversion clade</taxon>
        <taxon>NPAAA clade</taxon>
        <taxon>Hologalegina</taxon>
        <taxon>IRL clade</taxon>
        <taxon>Fabeae</taxon>
        <taxon>Lathyrus</taxon>
    </lineage>
</organism>
<dbReference type="InterPro" id="IPR057670">
    <property type="entry name" value="SH3_retrovirus"/>
</dbReference>
<keyword evidence="8" id="KW-0808">Transferase</keyword>
<proteinExistence type="predicted"/>
<dbReference type="PANTHER" id="PTHR42648:SF11">
    <property type="entry name" value="TRANSPOSON TY4-P GAG-POL POLYPROTEIN"/>
    <property type="match status" value="1"/>
</dbReference>
<keyword evidence="4" id="KW-0378">Hydrolase</keyword>
<dbReference type="InterPro" id="IPR039537">
    <property type="entry name" value="Retrotran_Ty1/copia-like"/>
</dbReference>
<dbReference type="GO" id="GO:0046872">
    <property type="term" value="F:metal ion binding"/>
    <property type="evidence" value="ECO:0007669"/>
    <property type="project" value="UniProtKB-KW"/>
</dbReference>
<evidence type="ECO:0000256" key="7">
    <source>
        <dbReference type="ARBA" id="ARBA00022918"/>
    </source>
</evidence>
<dbReference type="GO" id="GO:0006310">
    <property type="term" value="P:DNA recombination"/>
    <property type="evidence" value="ECO:0007669"/>
    <property type="project" value="UniProtKB-KW"/>
</dbReference>
<evidence type="ECO:0000256" key="10">
    <source>
        <dbReference type="SAM" id="MobiDB-lite"/>
    </source>
</evidence>
<feature type="region of interest" description="Disordered" evidence="10">
    <location>
        <begin position="144"/>
        <end position="166"/>
    </location>
</feature>
<keyword evidence="7" id="KW-0695">RNA-directed DNA polymerase</keyword>
<keyword evidence="3" id="KW-0255">Endonuclease</keyword>
<protein>
    <recommendedName>
        <fullName evidence="11">Retroviral polymerase SH3-like domain-containing protein</fullName>
    </recommendedName>
</protein>
<dbReference type="GO" id="GO:0016787">
    <property type="term" value="F:hydrolase activity"/>
    <property type="evidence" value="ECO:0007669"/>
    <property type="project" value="UniProtKB-KW"/>
</dbReference>
<keyword evidence="1" id="KW-0540">Nuclease</keyword>
<feature type="domain" description="Retroviral polymerase SH3-like" evidence="11">
    <location>
        <begin position="59"/>
        <end position="121"/>
    </location>
</feature>
<evidence type="ECO:0000256" key="1">
    <source>
        <dbReference type="ARBA" id="ARBA00022722"/>
    </source>
</evidence>
<keyword evidence="8" id="KW-0548">Nucleotidyltransferase</keyword>
<comment type="caution">
    <text evidence="12">The sequence shown here is derived from an EMBL/GenBank/DDBJ whole genome shotgun (WGS) entry which is preliminary data.</text>
</comment>
<evidence type="ECO:0000256" key="4">
    <source>
        <dbReference type="ARBA" id="ARBA00022801"/>
    </source>
</evidence>
<evidence type="ECO:0000256" key="6">
    <source>
        <dbReference type="ARBA" id="ARBA00022908"/>
    </source>
</evidence>
<gene>
    <name evidence="12" type="ORF">KIW84_015677</name>
</gene>
<evidence type="ECO:0000256" key="5">
    <source>
        <dbReference type="ARBA" id="ARBA00022842"/>
    </source>
</evidence>
<dbReference type="EMBL" id="JAMSHJ010000001">
    <property type="protein sequence ID" value="KAI5448341.1"/>
    <property type="molecule type" value="Genomic_DNA"/>
</dbReference>
<dbReference type="Gramene" id="Psat01G0567700-T1">
    <property type="protein sequence ID" value="KAI5448341.1"/>
    <property type="gene ID" value="KIW84_015677"/>
</dbReference>